<accession>A0AAD1XP40</accession>
<evidence type="ECO:0000256" key="1">
    <source>
        <dbReference type="SAM" id="MobiDB-lite"/>
    </source>
</evidence>
<dbReference type="EMBL" id="CAMPGE010017687">
    <property type="protein sequence ID" value="CAI2376150.1"/>
    <property type="molecule type" value="Genomic_DNA"/>
</dbReference>
<keyword evidence="3" id="KW-1185">Reference proteome</keyword>
<evidence type="ECO:0000313" key="2">
    <source>
        <dbReference type="EMBL" id="CAI2376150.1"/>
    </source>
</evidence>
<name>A0AAD1XP40_EUPCR</name>
<organism evidence="2 3">
    <name type="scientific">Euplotes crassus</name>
    <dbReference type="NCBI Taxonomy" id="5936"/>
    <lineage>
        <taxon>Eukaryota</taxon>
        <taxon>Sar</taxon>
        <taxon>Alveolata</taxon>
        <taxon>Ciliophora</taxon>
        <taxon>Intramacronucleata</taxon>
        <taxon>Spirotrichea</taxon>
        <taxon>Hypotrichia</taxon>
        <taxon>Euplotida</taxon>
        <taxon>Euplotidae</taxon>
        <taxon>Moneuplotes</taxon>
    </lineage>
</organism>
<feature type="region of interest" description="Disordered" evidence="1">
    <location>
        <begin position="169"/>
        <end position="201"/>
    </location>
</feature>
<dbReference type="Proteomes" id="UP001295684">
    <property type="component" value="Unassembled WGS sequence"/>
</dbReference>
<sequence length="213" mass="24680">MENLTLGTNFYKTNPLRSYRTGHHNPDKIFSSNNRNRRQDIKRLRKMLPLYKTPYKKNDFYINECEIISSASGIKTMPKRKKIETKNGLGKMKNQNSHSFEKPIASLMKLSESYTPLSINEYAVKSKRKSTVIYDEKSVACPKKTQKRNSMVESDIKKKQSINEVLKFVSSPSPNTYAHMSRERNKTNRSKRRDPSLKHAKVSVISCDKVLKS</sequence>
<gene>
    <name evidence="2" type="ORF">ECRASSUSDP1_LOCUS17519</name>
</gene>
<comment type="caution">
    <text evidence="2">The sequence shown here is derived from an EMBL/GenBank/DDBJ whole genome shotgun (WGS) entry which is preliminary data.</text>
</comment>
<reference evidence="2" key="1">
    <citation type="submission" date="2023-07" db="EMBL/GenBank/DDBJ databases">
        <authorList>
            <consortium name="AG Swart"/>
            <person name="Singh M."/>
            <person name="Singh A."/>
            <person name="Seah K."/>
            <person name="Emmerich C."/>
        </authorList>
    </citation>
    <scope>NUCLEOTIDE SEQUENCE</scope>
    <source>
        <strain evidence="2">DP1</strain>
    </source>
</reference>
<feature type="region of interest" description="Disordered" evidence="1">
    <location>
        <begin position="17"/>
        <end position="36"/>
    </location>
</feature>
<proteinExistence type="predicted"/>
<dbReference type="AlphaFoldDB" id="A0AAD1XP40"/>
<evidence type="ECO:0000313" key="3">
    <source>
        <dbReference type="Proteomes" id="UP001295684"/>
    </source>
</evidence>
<protein>
    <submittedName>
        <fullName evidence="2">Uncharacterized protein</fullName>
    </submittedName>
</protein>